<evidence type="ECO:0000256" key="8">
    <source>
        <dbReference type="ARBA" id="ARBA00023284"/>
    </source>
</evidence>
<dbReference type="EMBL" id="OW150024">
    <property type="protein sequence ID" value="CAH2030422.1"/>
    <property type="molecule type" value="Genomic_DNA"/>
</dbReference>
<evidence type="ECO:0000259" key="12">
    <source>
        <dbReference type="Pfam" id="PF07992"/>
    </source>
</evidence>
<dbReference type="InterPro" id="IPR023753">
    <property type="entry name" value="FAD/NAD-binding_dom"/>
</dbReference>
<dbReference type="InterPro" id="IPR012999">
    <property type="entry name" value="Pyr_OxRdtase_I_AS"/>
</dbReference>
<evidence type="ECO:0000256" key="1">
    <source>
        <dbReference type="ARBA" id="ARBA00007532"/>
    </source>
</evidence>
<dbReference type="InterPro" id="IPR001100">
    <property type="entry name" value="Pyr_nuc-diS_OxRdtase"/>
</dbReference>
<dbReference type="InterPro" id="IPR006258">
    <property type="entry name" value="Lipoamide_DH"/>
</dbReference>
<comment type="cofactor">
    <cofactor evidence="10">
        <name>FAD</name>
        <dbReference type="ChEBI" id="CHEBI:57692"/>
    </cofactor>
    <text evidence="10">Binds 1 FAD per subunit.</text>
</comment>
<dbReference type="GO" id="GO:0004148">
    <property type="term" value="F:dihydrolipoyl dehydrogenase (NADH) activity"/>
    <property type="evidence" value="ECO:0007669"/>
    <property type="project" value="UniProtKB-EC"/>
</dbReference>
<dbReference type="InterPro" id="IPR036188">
    <property type="entry name" value="FAD/NAD-bd_sf"/>
</dbReference>
<dbReference type="Pfam" id="PF07992">
    <property type="entry name" value="Pyr_redox_2"/>
    <property type="match status" value="1"/>
</dbReference>
<evidence type="ECO:0000313" key="13">
    <source>
        <dbReference type="EMBL" id="CAH2030422.1"/>
    </source>
</evidence>
<comment type="miscellaneous">
    <text evidence="10">The active site is a redox-active disulfide bond.</text>
</comment>
<gene>
    <name evidence="13" type="primary">lpd</name>
    <name evidence="13" type="ORF">GEAMG1_0606</name>
</gene>
<dbReference type="PROSITE" id="PS00076">
    <property type="entry name" value="PYRIDINE_REDOX_1"/>
    <property type="match status" value="1"/>
</dbReference>
<dbReference type="InterPro" id="IPR050151">
    <property type="entry name" value="Class-I_Pyr_Nuc-Dis_Oxidored"/>
</dbReference>
<organism evidence="13 14">
    <name type="scientific">Trichlorobacter ammonificans</name>
    <dbReference type="NCBI Taxonomy" id="2916410"/>
    <lineage>
        <taxon>Bacteria</taxon>
        <taxon>Pseudomonadati</taxon>
        <taxon>Thermodesulfobacteriota</taxon>
        <taxon>Desulfuromonadia</taxon>
        <taxon>Geobacterales</taxon>
        <taxon>Geobacteraceae</taxon>
        <taxon>Trichlorobacter</taxon>
    </lineage>
</organism>
<evidence type="ECO:0000256" key="9">
    <source>
        <dbReference type="ARBA" id="ARBA00049187"/>
    </source>
</evidence>
<evidence type="ECO:0000256" key="7">
    <source>
        <dbReference type="ARBA" id="ARBA00023157"/>
    </source>
</evidence>
<keyword evidence="8 10" id="KW-0676">Redox-active center</keyword>
<keyword evidence="6 10" id="KW-0520">NAD</keyword>
<protein>
    <recommendedName>
        <fullName evidence="2 10">Dihydrolipoyl dehydrogenase</fullName>
        <ecNumber evidence="2 10">1.8.1.4</ecNumber>
    </recommendedName>
</protein>
<dbReference type="PRINTS" id="PR00368">
    <property type="entry name" value="FADPNR"/>
</dbReference>
<comment type="similarity">
    <text evidence="1 10">Belongs to the class-I pyridine nucleotide-disulfide oxidoreductase family.</text>
</comment>
<name>A0ABN8HCC9_9BACT</name>
<dbReference type="InterPro" id="IPR016156">
    <property type="entry name" value="FAD/NAD-linked_Rdtase_dimer_sf"/>
</dbReference>
<reference evidence="13 14" key="1">
    <citation type="submission" date="2022-03" db="EMBL/GenBank/DDBJ databases">
        <authorList>
            <person name="Koch H."/>
        </authorList>
    </citation>
    <scope>NUCLEOTIDE SEQUENCE [LARGE SCALE GENOMIC DNA]</scope>
    <source>
        <strain evidence="13 14">G1</strain>
    </source>
</reference>
<dbReference type="SUPFAM" id="SSF55424">
    <property type="entry name" value="FAD/NAD-linked reductases, dimerisation (C-terminal) domain"/>
    <property type="match status" value="1"/>
</dbReference>
<feature type="domain" description="Pyridine nucleotide-disulphide oxidoreductase dimerisation" evidence="11">
    <location>
        <begin position="352"/>
        <end position="461"/>
    </location>
</feature>
<dbReference type="Gene3D" id="3.30.390.30">
    <property type="match status" value="1"/>
</dbReference>
<evidence type="ECO:0000256" key="2">
    <source>
        <dbReference type="ARBA" id="ARBA00012608"/>
    </source>
</evidence>
<dbReference type="SUPFAM" id="SSF51905">
    <property type="entry name" value="FAD/NAD(P)-binding domain"/>
    <property type="match status" value="1"/>
</dbReference>
<evidence type="ECO:0000259" key="11">
    <source>
        <dbReference type="Pfam" id="PF02852"/>
    </source>
</evidence>
<dbReference type="PANTHER" id="PTHR22912">
    <property type="entry name" value="DISULFIDE OXIDOREDUCTASE"/>
    <property type="match status" value="1"/>
</dbReference>
<dbReference type="Gene3D" id="3.50.50.60">
    <property type="entry name" value="FAD/NAD(P)-binding domain"/>
    <property type="match status" value="2"/>
</dbReference>
<keyword evidence="5 10" id="KW-0560">Oxidoreductase</keyword>
<comment type="catalytic activity">
    <reaction evidence="9 10">
        <text>N(6)-[(R)-dihydrolipoyl]-L-lysyl-[protein] + NAD(+) = N(6)-[(R)-lipoyl]-L-lysyl-[protein] + NADH + H(+)</text>
        <dbReference type="Rhea" id="RHEA:15045"/>
        <dbReference type="Rhea" id="RHEA-COMP:10474"/>
        <dbReference type="Rhea" id="RHEA-COMP:10475"/>
        <dbReference type="ChEBI" id="CHEBI:15378"/>
        <dbReference type="ChEBI" id="CHEBI:57540"/>
        <dbReference type="ChEBI" id="CHEBI:57945"/>
        <dbReference type="ChEBI" id="CHEBI:83099"/>
        <dbReference type="ChEBI" id="CHEBI:83100"/>
        <dbReference type="EC" id="1.8.1.4"/>
    </reaction>
</comment>
<dbReference type="EC" id="1.8.1.4" evidence="2 10"/>
<keyword evidence="7" id="KW-1015">Disulfide bond</keyword>
<keyword evidence="3 10" id="KW-0285">Flavoprotein</keyword>
<evidence type="ECO:0000256" key="3">
    <source>
        <dbReference type="ARBA" id="ARBA00022630"/>
    </source>
</evidence>
<dbReference type="RefSeq" id="WP_305731358.1">
    <property type="nucleotide sequence ID" value="NZ_OW150024.1"/>
</dbReference>
<evidence type="ECO:0000256" key="10">
    <source>
        <dbReference type="RuleBase" id="RU003692"/>
    </source>
</evidence>
<dbReference type="Proteomes" id="UP001295463">
    <property type="component" value="Chromosome"/>
</dbReference>
<feature type="domain" description="FAD/NAD(P)-binding" evidence="12">
    <location>
        <begin position="6"/>
        <end position="333"/>
    </location>
</feature>
<dbReference type="PANTHER" id="PTHR22912:SF151">
    <property type="entry name" value="DIHYDROLIPOYL DEHYDROGENASE, MITOCHONDRIAL"/>
    <property type="match status" value="1"/>
</dbReference>
<dbReference type="PRINTS" id="PR00411">
    <property type="entry name" value="PNDRDTASEI"/>
</dbReference>
<evidence type="ECO:0000256" key="5">
    <source>
        <dbReference type="ARBA" id="ARBA00023002"/>
    </source>
</evidence>
<dbReference type="Pfam" id="PF02852">
    <property type="entry name" value="Pyr_redox_dim"/>
    <property type="match status" value="1"/>
</dbReference>
<keyword evidence="14" id="KW-1185">Reference proteome</keyword>
<sequence length="471" mass="49762">MAEQLDLIVIGAGPGGYVAALRAAQLGMKVAVAEQRATLGGVCLNEGCIPSKALLDSSEQFALARDKFASHGIEIEPPRLNLPQMLRRKDDVVKKLTDGIAFLFKKNKITQLTGRAALQGAGSDGRQQVQVSKENGETETIAAASVLLATGSEAVPLPGIPFDGSLVVSAREALAFDRVPEHLVVVGGGAIGLELGSVWRRLGARVTVLEMLPTLLPAMDGQLATALQRSLKKQGIEIALGARVTGLDAGENSGLVRYVVGEEQRELSCDRLLVAIGRRPLLTGLGFDRLGGRLLENGRVAVDGDYRTSLPGIYAIGDLIPGPMLAHKASEEGVVCVERMAGKKSEVEYGTIPGVVYTWPEAASVGAGEEQLKRDGVPYRAGTFNFLGNGRARAMDETDGFVKVLAHAETDRILGIHIIGPRASDMIAEAVAALAFMGTARDIGMMIHAHPTLSEALKEAALDLHKEAIHG</sequence>
<evidence type="ECO:0000256" key="6">
    <source>
        <dbReference type="ARBA" id="ARBA00023027"/>
    </source>
</evidence>
<keyword evidence="4 10" id="KW-0274">FAD</keyword>
<dbReference type="NCBIfam" id="TIGR01350">
    <property type="entry name" value="lipoamide_DH"/>
    <property type="match status" value="1"/>
</dbReference>
<proteinExistence type="inferred from homology"/>
<evidence type="ECO:0000313" key="14">
    <source>
        <dbReference type="Proteomes" id="UP001295463"/>
    </source>
</evidence>
<evidence type="ECO:0000256" key="4">
    <source>
        <dbReference type="ARBA" id="ARBA00022827"/>
    </source>
</evidence>
<dbReference type="PIRSF" id="PIRSF000350">
    <property type="entry name" value="Mercury_reductase_MerA"/>
    <property type="match status" value="1"/>
</dbReference>
<dbReference type="InterPro" id="IPR004099">
    <property type="entry name" value="Pyr_nucl-diS_OxRdtase_dimer"/>
</dbReference>
<accession>A0ABN8HCC9</accession>